<accession>A0ABN9XVL4</accession>
<gene>
    <name evidence="2" type="ORF">PCOR1329_LOCUS79225</name>
</gene>
<feature type="non-terminal residue" evidence="2">
    <location>
        <position position="92"/>
    </location>
</feature>
<evidence type="ECO:0000256" key="1">
    <source>
        <dbReference type="SAM" id="Phobius"/>
    </source>
</evidence>
<evidence type="ECO:0000313" key="2">
    <source>
        <dbReference type="EMBL" id="CAK0902696.1"/>
    </source>
</evidence>
<name>A0ABN9XVL4_9DINO</name>
<keyword evidence="1" id="KW-0472">Membrane</keyword>
<dbReference type="Proteomes" id="UP001189429">
    <property type="component" value="Unassembled WGS sequence"/>
</dbReference>
<protein>
    <submittedName>
        <fullName evidence="2">Uncharacterized protein</fullName>
    </submittedName>
</protein>
<keyword evidence="1" id="KW-0812">Transmembrane</keyword>
<reference evidence="2" key="1">
    <citation type="submission" date="2023-10" db="EMBL/GenBank/DDBJ databases">
        <authorList>
            <person name="Chen Y."/>
            <person name="Shah S."/>
            <person name="Dougan E. K."/>
            <person name="Thang M."/>
            <person name="Chan C."/>
        </authorList>
    </citation>
    <scope>NUCLEOTIDE SEQUENCE [LARGE SCALE GENOMIC DNA]</scope>
</reference>
<comment type="caution">
    <text evidence="2">The sequence shown here is derived from an EMBL/GenBank/DDBJ whole genome shotgun (WGS) entry which is preliminary data.</text>
</comment>
<keyword evidence="3" id="KW-1185">Reference proteome</keyword>
<dbReference type="EMBL" id="CAUYUJ010021104">
    <property type="protein sequence ID" value="CAK0902696.1"/>
    <property type="molecule type" value="Genomic_DNA"/>
</dbReference>
<proteinExistence type="predicted"/>
<organism evidence="2 3">
    <name type="scientific">Prorocentrum cordatum</name>
    <dbReference type="NCBI Taxonomy" id="2364126"/>
    <lineage>
        <taxon>Eukaryota</taxon>
        <taxon>Sar</taxon>
        <taxon>Alveolata</taxon>
        <taxon>Dinophyceae</taxon>
        <taxon>Prorocentrales</taxon>
        <taxon>Prorocentraceae</taxon>
        <taxon>Prorocentrum</taxon>
    </lineage>
</organism>
<keyword evidence="1" id="KW-1133">Transmembrane helix</keyword>
<sequence length="92" mass="10100">SILAGEGINVKFANLDASAYDLTAEDRLQAELQKTVKAMFGSATEKFQQLEKRRAVALLPLPMVFSTLLVLPAFLLVVVTMLMVMLVSTDQK</sequence>
<feature type="non-terminal residue" evidence="2">
    <location>
        <position position="1"/>
    </location>
</feature>
<feature type="transmembrane region" description="Helical" evidence="1">
    <location>
        <begin position="63"/>
        <end position="87"/>
    </location>
</feature>
<evidence type="ECO:0000313" key="3">
    <source>
        <dbReference type="Proteomes" id="UP001189429"/>
    </source>
</evidence>